<dbReference type="AlphaFoldDB" id="A0A953NCA0"/>
<sequence>MKKLAAVGGLLIALTGCSSAVKFESNPQGATVTCNGCRGWGDTDNVTPMGVTPFEFVVKDRAGWFSEYVFTANKEGFKPATVKVTEKTIPDGTSFEFFPKTINFELQK</sequence>
<accession>A0A953NCA0</accession>
<evidence type="ECO:0000313" key="2">
    <source>
        <dbReference type="EMBL" id="MBZ1351014.1"/>
    </source>
</evidence>
<name>A0A953NCA0_9BURK</name>
<keyword evidence="3" id="KW-1185">Reference proteome</keyword>
<feature type="chain" id="PRO_5037624198" description="Lipoprotein" evidence="1">
    <location>
        <begin position="21"/>
        <end position="108"/>
    </location>
</feature>
<protein>
    <recommendedName>
        <fullName evidence="4">Lipoprotein</fullName>
    </recommendedName>
</protein>
<feature type="signal peptide" evidence="1">
    <location>
        <begin position="1"/>
        <end position="20"/>
    </location>
</feature>
<keyword evidence="1" id="KW-0732">Signal</keyword>
<dbReference type="PROSITE" id="PS51257">
    <property type="entry name" value="PROKAR_LIPOPROTEIN"/>
    <property type="match status" value="1"/>
</dbReference>
<dbReference type="Proteomes" id="UP000739565">
    <property type="component" value="Unassembled WGS sequence"/>
</dbReference>
<organism evidence="2 3">
    <name type="scientific">Zwartia hollandica</name>
    <dbReference type="NCBI Taxonomy" id="324606"/>
    <lineage>
        <taxon>Bacteria</taxon>
        <taxon>Pseudomonadati</taxon>
        <taxon>Pseudomonadota</taxon>
        <taxon>Betaproteobacteria</taxon>
        <taxon>Burkholderiales</taxon>
        <taxon>Alcaligenaceae</taxon>
        <taxon>Zwartia</taxon>
    </lineage>
</organism>
<gene>
    <name evidence="2" type="ORF">KZZ10_10190</name>
</gene>
<dbReference type="RefSeq" id="WP_259661416.1">
    <property type="nucleotide sequence ID" value="NZ_JAHXRI010000007.1"/>
</dbReference>
<reference evidence="2" key="1">
    <citation type="submission" date="2021-07" db="EMBL/GenBank/DDBJ databases">
        <title>New genus and species of the family Alcaligenaceae.</title>
        <authorList>
            <person name="Hahn M.W."/>
        </authorList>
    </citation>
    <scope>NUCLEOTIDE SEQUENCE</scope>
    <source>
        <strain evidence="2">LF4-65</strain>
    </source>
</reference>
<comment type="caution">
    <text evidence="2">The sequence shown here is derived from an EMBL/GenBank/DDBJ whole genome shotgun (WGS) entry which is preliminary data.</text>
</comment>
<evidence type="ECO:0000256" key="1">
    <source>
        <dbReference type="SAM" id="SignalP"/>
    </source>
</evidence>
<proteinExistence type="predicted"/>
<evidence type="ECO:0008006" key="4">
    <source>
        <dbReference type="Google" id="ProtNLM"/>
    </source>
</evidence>
<evidence type="ECO:0000313" key="3">
    <source>
        <dbReference type="Proteomes" id="UP000739565"/>
    </source>
</evidence>
<dbReference type="EMBL" id="JAHXRI010000007">
    <property type="protein sequence ID" value="MBZ1351014.1"/>
    <property type="molecule type" value="Genomic_DNA"/>
</dbReference>